<keyword evidence="2" id="KW-0012">Acyltransferase</keyword>
<evidence type="ECO:0000259" key="4">
    <source>
        <dbReference type="PROSITE" id="PS51186"/>
    </source>
</evidence>
<dbReference type="STRING" id="1123269.NX02_01890"/>
<dbReference type="SUPFAM" id="SSF55729">
    <property type="entry name" value="Acyl-CoA N-acyltransferases (Nat)"/>
    <property type="match status" value="1"/>
</dbReference>
<dbReference type="GO" id="GO:0016747">
    <property type="term" value="F:acyltransferase activity, transferring groups other than amino-acyl groups"/>
    <property type="evidence" value="ECO:0007669"/>
    <property type="project" value="InterPro"/>
</dbReference>
<organism evidence="5 6">
    <name type="scientific">Sphingomonas sanxanigenens DSM 19645 = NX02</name>
    <dbReference type="NCBI Taxonomy" id="1123269"/>
    <lineage>
        <taxon>Bacteria</taxon>
        <taxon>Pseudomonadati</taxon>
        <taxon>Pseudomonadota</taxon>
        <taxon>Alphaproteobacteria</taxon>
        <taxon>Sphingomonadales</taxon>
        <taxon>Sphingomonadaceae</taxon>
        <taxon>Sphingomonas</taxon>
    </lineage>
</organism>
<feature type="domain" description="N-acetyltransferase" evidence="4">
    <location>
        <begin position="165"/>
        <end position="316"/>
    </location>
</feature>
<dbReference type="EMBL" id="CP006644">
    <property type="protein sequence ID" value="AHE52139.1"/>
    <property type="molecule type" value="Genomic_DNA"/>
</dbReference>
<evidence type="ECO:0000256" key="2">
    <source>
        <dbReference type="ARBA" id="ARBA00023315"/>
    </source>
</evidence>
<feature type="compositionally biased region" description="Polar residues" evidence="3">
    <location>
        <begin position="66"/>
        <end position="79"/>
    </location>
</feature>
<proteinExistence type="predicted"/>
<dbReference type="HOGENOM" id="CLU_879713_0_0_5"/>
<dbReference type="Proteomes" id="UP000018851">
    <property type="component" value="Chromosome"/>
</dbReference>
<dbReference type="InterPro" id="IPR050832">
    <property type="entry name" value="Bact_Acetyltransf"/>
</dbReference>
<feature type="compositionally biased region" description="Basic residues" evidence="3">
    <location>
        <begin position="18"/>
        <end position="28"/>
    </location>
</feature>
<feature type="compositionally biased region" description="Basic and acidic residues" evidence="3">
    <location>
        <begin position="143"/>
        <end position="157"/>
    </location>
</feature>
<evidence type="ECO:0000313" key="6">
    <source>
        <dbReference type="Proteomes" id="UP000018851"/>
    </source>
</evidence>
<reference evidence="5 6" key="1">
    <citation type="submission" date="2013-07" db="EMBL/GenBank/DDBJ databases">
        <title>Completed genome of Sphingomonas sanxanigenens NX02.</title>
        <authorList>
            <person name="Ma T."/>
            <person name="Huang H."/>
            <person name="Wu M."/>
            <person name="Li X."/>
            <person name="Li G."/>
        </authorList>
    </citation>
    <scope>NUCLEOTIDE SEQUENCE [LARGE SCALE GENOMIC DNA]</scope>
    <source>
        <strain evidence="5 6">NX02</strain>
    </source>
</reference>
<feature type="region of interest" description="Disordered" evidence="3">
    <location>
        <begin position="66"/>
        <end position="163"/>
    </location>
</feature>
<gene>
    <name evidence="5" type="ORF">NX02_01890</name>
</gene>
<feature type="region of interest" description="Disordered" evidence="3">
    <location>
        <begin position="15"/>
        <end position="42"/>
    </location>
</feature>
<dbReference type="OrthoDB" id="9798585at2"/>
<name>W0A2H9_9SPHN</name>
<evidence type="ECO:0000313" key="5">
    <source>
        <dbReference type="EMBL" id="AHE52139.1"/>
    </source>
</evidence>
<dbReference type="PROSITE" id="PS51186">
    <property type="entry name" value="GNAT"/>
    <property type="match status" value="1"/>
</dbReference>
<dbReference type="eggNOG" id="ENOG5030ZKU">
    <property type="taxonomic scope" value="Bacteria"/>
</dbReference>
<dbReference type="InterPro" id="IPR016181">
    <property type="entry name" value="Acyl_CoA_acyltransferase"/>
</dbReference>
<protein>
    <recommendedName>
        <fullName evidence="4">N-acetyltransferase domain-containing protein</fullName>
    </recommendedName>
</protein>
<dbReference type="InterPro" id="IPR000182">
    <property type="entry name" value="GNAT_dom"/>
</dbReference>
<dbReference type="AlphaFoldDB" id="W0A2H9"/>
<dbReference type="PANTHER" id="PTHR43877">
    <property type="entry name" value="AMINOALKYLPHOSPHONATE N-ACETYLTRANSFERASE-RELATED-RELATED"/>
    <property type="match status" value="1"/>
</dbReference>
<dbReference type="Pfam" id="PF13508">
    <property type="entry name" value="Acetyltransf_7"/>
    <property type="match status" value="1"/>
</dbReference>
<dbReference type="Gene3D" id="3.40.630.30">
    <property type="match status" value="1"/>
</dbReference>
<dbReference type="KEGG" id="ssan:NX02_01890"/>
<evidence type="ECO:0000256" key="3">
    <source>
        <dbReference type="SAM" id="MobiDB-lite"/>
    </source>
</evidence>
<sequence>MAEVGDDQLREMAEHRGLKLVKSRRRKPGTGDFGKYGLTDAGGKALLGIGDDGLTASAQDIQDYLRTSEQSTWKQSADTTPDRPASPEKPRSPVPDGEDGPVRRRSKRAPVDRSAPGAREDSAPELQKSAAKARPKPSLKLVPKAEAEPKPKPEPKAEPAPAPVLRVRAATSADSDALSALLSQLNGVSLDSAEVADNLAAARKAKAGMVVADLDGIVGCCGWAVVATVHRGAIGRLTALVVDKGHRRRGIGTEMLAAAETALAKAGCRQVEAMSDITINNSHNFFRSLKFEQTSYRFVRGIEEQSSGERVRTRTD</sequence>
<accession>W0A2H9</accession>
<dbReference type="PATRIC" id="fig|1123269.5.peg.376"/>
<keyword evidence="1" id="KW-0808">Transferase</keyword>
<dbReference type="PANTHER" id="PTHR43877:SF1">
    <property type="entry name" value="ACETYLTRANSFERASE"/>
    <property type="match status" value="1"/>
</dbReference>
<keyword evidence="6" id="KW-1185">Reference proteome</keyword>
<evidence type="ECO:0000256" key="1">
    <source>
        <dbReference type="ARBA" id="ARBA00022679"/>
    </source>
</evidence>
<dbReference type="CDD" id="cd04301">
    <property type="entry name" value="NAT_SF"/>
    <property type="match status" value="1"/>
</dbReference>